<dbReference type="EMBL" id="SLZR01000003">
    <property type="protein sequence ID" value="TCS42700.1"/>
    <property type="molecule type" value="Genomic_DNA"/>
</dbReference>
<dbReference type="AlphaFoldDB" id="A0A4R3IB74"/>
<proteinExistence type="inferred from homology"/>
<dbReference type="SUPFAM" id="SSF82689">
    <property type="entry name" value="Mechanosensitive channel protein MscS (YggB), C-terminal domain"/>
    <property type="match status" value="1"/>
</dbReference>
<dbReference type="PANTHER" id="PTHR30347">
    <property type="entry name" value="POTASSIUM CHANNEL RELATED"/>
    <property type="match status" value="1"/>
</dbReference>
<dbReference type="Proteomes" id="UP000295793">
    <property type="component" value="Unassembled WGS sequence"/>
</dbReference>
<feature type="transmembrane region" description="Helical" evidence="7">
    <location>
        <begin position="231"/>
        <end position="251"/>
    </location>
</feature>
<evidence type="ECO:0000313" key="11">
    <source>
        <dbReference type="Proteomes" id="UP000295793"/>
    </source>
</evidence>
<evidence type="ECO:0000256" key="1">
    <source>
        <dbReference type="ARBA" id="ARBA00004651"/>
    </source>
</evidence>
<dbReference type="InterPro" id="IPR052702">
    <property type="entry name" value="MscS-like_channel"/>
</dbReference>
<feature type="domain" description="Mechanosensitive ion channel MscS C-terminal" evidence="9">
    <location>
        <begin position="316"/>
        <end position="404"/>
    </location>
</feature>
<comment type="caution">
    <text evidence="10">The sequence shown here is derived from an EMBL/GenBank/DDBJ whole genome shotgun (WGS) entry which is preliminary data.</text>
</comment>
<evidence type="ECO:0000256" key="6">
    <source>
        <dbReference type="ARBA" id="ARBA00023136"/>
    </source>
</evidence>
<organism evidence="10 11">
    <name type="scientific">Reinekea marinisedimentorum</name>
    <dbReference type="NCBI Taxonomy" id="230495"/>
    <lineage>
        <taxon>Bacteria</taxon>
        <taxon>Pseudomonadati</taxon>
        <taxon>Pseudomonadota</taxon>
        <taxon>Gammaproteobacteria</taxon>
        <taxon>Oceanospirillales</taxon>
        <taxon>Saccharospirillaceae</taxon>
        <taxon>Reinekea</taxon>
    </lineage>
</organism>
<dbReference type="InterPro" id="IPR011014">
    <property type="entry name" value="MscS_channel_TM-2"/>
</dbReference>
<dbReference type="GO" id="GO:0005886">
    <property type="term" value="C:plasma membrane"/>
    <property type="evidence" value="ECO:0007669"/>
    <property type="project" value="UniProtKB-SubCell"/>
</dbReference>
<keyword evidence="11" id="KW-1185">Reference proteome</keyword>
<dbReference type="RefSeq" id="WP_243645779.1">
    <property type="nucleotide sequence ID" value="NZ_SLZR01000003.1"/>
</dbReference>
<dbReference type="Gene3D" id="1.10.287.1260">
    <property type="match status" value="1"/>
</dbReference>
<feature type="transmembrane region" description="Helical" evidence="7">
    <location>
        <begin position="20"/>
        <end position="38"/>
    </location>
</feature>
<evidence type="ECO:0000256" key="2">
    <source>
        <dbReference type="ARBA" id="ARBA00008017"/>
    </source>
</evidence>
<keyword evidence="3" id="KW-1003">Cell membrane</keyword>
<dbReference type="Gene3D" id="3.30.70.100">
    <property type="match status" value="1"/>
</dbReference>
<dbReference type="PANTHER" id="PTHR30347:SF1">
    <property type="entry name" value="MECHANOSENSITIVE CHANNEL MSCK"/>
    <property type="match status" value="1"/>
</dbReference>
<dbReference type="SUPFAM" id="SSF82861">
    <property type="entry name" value="Mechanosensitive channel protein MscS (YggB), transmembrane region"/>
    <property type="match status" value="1"/>
</dbReference>
<feature type="transmembrane region" description="Helical" evidence="7">
    <location>
        <begin position="201"/>
        <end position="225"/>
    </location>
</feature>
<dbReference type="GO" id="GO:0008381">
    <property type="term" value="F:mechanosensitive monoatomic ion channel activity"/>
    <property type="evidence" value="ECO:0007669"/>
    <property type="project" value="UniProtKB-ARBA"/>
</dbReference>
<dbReference type="InterPro" id="IPR011066">
    <property type="entry name" value="MscS_channel_C_sf"/>
</dbReference>
<dbReference type="Pfam" id="PF21082">
    <property type="entry name" value="MS_channel_3rd"/>
    <property type="match status" value="1"/>
</dbReference>
<dbReference type="InterPro" id="IPR049278">
    <property type="entry name" value="MS_channel_C"/>
</dbReference>
<gene>
    <name evidence="10" type="ORF">BCF53_103370</name>
</gene>
<reference evidence="10 11" key="1">
    <citation type="submission" date="2019-03" db="EMBL/GenBank/DDBJ databases">
        <title>Genomic Encyclopedia of Archaeal and Bacterial Type Strains, Phase II (KMG-II): from individual species to whole genera.</title>
        <authorList>
            <person name="Goeker M."/>
        </authorList>
    </citation>
    <scope>NUCLEOTIDE SEQUENCE [LARGE SCALE GENOMIC DNA]</scope>
    <source>
        <strain evidence="10 11">DSM 15388</strain>
    </source>
</reference>
<dbReference type="InterPro" id="IPR010920">
    <property type="entry name" value="LSM_dom_sf"/>
</dbReference>
<keyword evidence="6 7" id="KW-0472">Membrane</keyword>
<feature type="domain" description="Mechanosensitive ion channel MscS" evidence="8">
    <location>
        <begin position="240"/>
        <end position="307"/>
    </location>
</feature>
<name>A0A4R3IB74_9GAMM</name>
<feature type="transmembrane region" description="Helical" evidence="7">
    <location>
        <begin position="152"/>
        <end position="170"/>
    </location>
</feature>
<keyword evidence="4 7" id="KW-0812">Transmembrane</keyword>
<evidence type="ECO:0000256" key="3">
    <source>
        <dbReference type="ARBA" id="ARBA00022475"/>
    </source>
</evidence>
<dbReference type="Gene3D" id="2.30.30.60">
    <property type="match status" value="1"/>
</dbReference>
<protein>
    <submittedName>
        <fullName evidence="10">Mechanosensitive ion channel-like protein</fullName>
    </submittedName>
</protein>
<evidence type="ECO:0000259" key="9">
    <source>
        <dbReference type="Pfam" id="PF21082"/>
    </source>
</evidence>
<dbReference type="Pfam" id="PF00924">
    <property type="entry name" value="MS_channel_2nd"/>
    <property type="match status" value="1"/>
</dbReference>
<feature type="transmembrane region" description="Helical" evidence="7">
    <location>
        <begin position="115"/>
        <end position="132"/>
    </location>
</feature>
<dbReference type="InterPro" id="IPR006685">
    <property type="entry name" value="MscS_channel_2nd"/>
</dbReference>
<feature type="transmembrane region" description="Helical" evidence="7">
    <location>
        <begin position="59"/>
        <end position="77"/>
    </location>
</feature>
<feature type="transmembrane region" description="Helical" evidence="7">
    <location>
        <begin position="89"/>
        <end position="108"/>
    </location>
</feature>
<evidence type="ECO:0000256" key="7">
    <source>
        <dbReference type="SAM" id="Phobius"/>
    </source>
</evidence>
<keyword evidence="5 7" id="KW-1133">Transmembrane helix</keyword>
<evidence type="ECO:0000313" key="10">
    <source>
        <dbReference type="EMBL" id="TCS42700.1"/>
    </source>
</evidence>
<comment type="similarity">
    <text evidence="2">Belongs to the MscS (TC 1.A.23) family.</text>
</comment>
<dbReference type="SUPFAM" id="SSF50182">
    <property type="entry name" value="Sm-like ribonucleoproteins"/>
    <property type="match status" value="1"/>
</dbReference>
<accession>A0A4R3IB74</accession>
<evidence type="ECO:0000256" key="5">
    <source>
        <dbReference type="ARBA" id="ARBA00022989"/>
    </source>
</evidence>
<evidence type="ECO:0000259" key="8">
    <source>
        <dbReference type="Pfam" id="PF00924"/>
    </source>
</evidence>
<sequence length="419" mass="47181">MIEWLLSFEEVDGWLNIGHIIAWLAISLVFSLLARQAVFMAWRSAVANDRILSNRHIKLAILLLIWFTCLMILGGKYADDPMRQRLVVAFQSLAFLSVAINLALYIFPSKKIERLLLYSIAPLIVLNFLDLLDPIIQSLDSYAINTGETTISLYDIVRVLYFTGILLWFGRESNRVVKQKIRTQNNLDSSTKEIIAKLFEVGFITAMLMLMLNIIGVNIATLALLGGALGVGLGFGLQSIASNFVSGLIILMDRSLSIGDYIELDSGMNGIIRELNLRAVTLETYDGKDVVVPNDVFFSETFTNWTHKNNRQRYAIEFSVAYSTDLDRLFPLVKEMLCENPEVLSGPDYSIAEQPDIEISSFGDNGIELLIEFWMDAVDDGDKRVGADINYALWKLINSHGFEFPFPQREVRILNQGGN</sequence>
<evidence type="ECO:0000256" key="4">
    <source>
        <dbReference type="ARBA" id="ARBA00022692"/>
    </source>
</evidence>
<comment type="subcellular location">
    <subcellularLocation>
        <location evidence="1">Cell membrane</location>
        <topology evidence="1">Multi-pass membrane protein</topology>
    </subcellularLocation>
</comment>
<dbReference type="InterPro" id="IPR023408">
    <property type="entry name" value="MscS_beta-dom_sf"/>
</dbReference>